<reference evidence="1 2" key="1">
    <citation type="submission" date="2018-02" db="EMBL/GenBank/DDBJ databases">
        <authorList>
            <person name="Machado R.A."/>
        </authorList>
    </citation>
    <scope>NUCLEOTIDE SEQUENCE [LARGE SCALE GENOMIC DNA]</scope>
    <source>
        <strain evidence="1 2">T327</strain>
    </source>
</reference>
<sequence length="236" mass="26645">MIDIQNGNLPRCLSLKRVALFASKRSIEASRSYVDRTGYFTDFWRKGYAQRQEQTFWCWIAVAASVGSYYAQRPYRYLQEPIYSGARQLNPGSCVAPYNHFPGGDNCNKEGMPDKSLEVIGALEKAIEGKADASLCAGELFNSRPFVVAVFFSKEIPALGNTEGHAVVISAGFNMKESQPQSHPVWEVCNPWDNTRSLENYETFPLYYYGDPKARWAQTCFTKQPTKQPTIHGARK</sequence>
<protein>
    <recommendedName>
        <fullName evidence="3">Peptidase C39-like domain-containing protein</fullName>
    </recommendedName>
</protein>
<comment type="caution">
    <text evidence="1">The sequence shown here is derived from an EMBL/GenBank/DDBJ whole genome shotgun (WGS) entry which is preliminary data.</text>
</comment>
<keyword evidence="2" id="KW-1185">Reference proteome</keyword>
<dbReference type="Proteomes" id="UP000697802">
    <property type="component" value="Unassembled WGS sequence"/>
</dbReference>
<proteinExistence type="predicted"/>
<dbReference type="EMBL" id="PUJU01000052">
    <property type="protein sequence ID" value="NHB89679.1"/>
    <property type="molecule type" value="Genomic_DNA"/>
</dbReference>
<organism evidence="1 2">
    <name type="scientific">Photorhabdus tasmaniensis</name>
    <dbReference type="NCBI Taxonomy" id="1004159"/>
    <lineage>
        <taxon>Bacteria</taxon>
        <taxon>Pseudomonadati</taxon>
        <taxon>Pseudomonadota</taxon>
        <taxon>Gammaproteobacteria</taxon>
        <taxon>Enterobacterales</taxon>
        <taxon>Morganellaceae</taxon>
        <taxon>Photorhabdus</taxon>
    </lineage>
</organism>
<evidence type="ECO:0008006" key="3">
    <source>
        <dbReference type="Google" id="ProtNLM"/>
    </source>
</evidence>
<gene>
    <name evidence="1" type="ORF">C5471_19025</name>
</gene>
<evidence type="ECO:0000313" key="2">
    <source>
        <dbReference type="Proteomes" id="UP000697802"/>
    </source>
</evidence>
<name>A0ABX0GPD5_9GAMM</name>
<evidence type="ECO:0000313" key="1">
    <source>
        <dbReference type="EMBL" id="NHB89679.1"/>
    </source>
</evidence>
<accession>A0ABX0GPD5</accession>
<dbReference type="RefSeq" id="WP_133813535.1">
    <property type="nucleotide sequence ID" value="NZ_CAWPIF010000052.1"/>
</dbReference>